<dbReference type="CDD" id="cd22160">
    <property type="entry name" value="F-box_AtFBL13-like"/>
    <property type="match status" value="1"/>
</dbReference>
<feature type="domain" description="F-box" evidence="1">
    <location>
        <begin position="8"/>
        <end position="44"/>
    </location>
</feature>
<dbReference type="SUPFAM" id="SSF52047">
    <property type="entry name" value="RNI-like"/>
    <property type="match status" value="1"/>
</dbReference>
<dbReference type="EMBL" id="KZ305072">
    <property type="protein sequence ID" value="PIA30572.1"/>
    <property type="molecule type" value="Genomic_DNA"/>
</dbReference>
<dbReference type="PANTHER" id="PTHR34145">
    <property type="entry name" value="OS02G0105600 PROTEIN"/>
    <property type="match status" value="1"/>
</dbReference>
<reference evidence="2 3" key="1">
    <citation type="submission" date="2017-09" db="EMBL/GenBank/DDBJ databases">
        <title>WGS assembly of Aquilegia coerulea Goldsmith.</title>
        <authorList>
            <person name="Hodges S."/>
            <person name="Kramer E."/>
            <person name="Nordborg M."/>
            <person name="Tomkins J."/>
            <person name="Borevitz J."/>
            <person name="Derieg N."/>
            <person name="Yan J."/>
            <person name="Mihaltcheva S."/>
            <person name="Hayes R.D."/>
            <person name="Rokhsar D."/>
        </authorList>
    </citation>
    <scope>NUCLEOTIDE SEQUENCE [LARGE SCALE GENOMIC DNA]</scope>
    <source>
        <strain evidence="3">cv. Goldsmith</strain>
    </source>
</reference>
<dbReference type="SMART" id="SM00256">
    <property type="entry name" value="FBOX"/>
    <property type="match status" value="1"/>
</dbReference>
<evidence type="ECO:0000259" key="1">
    <source>
        <dbReference type="PROSITE" id="PS50181"/>
    </source>
</evidence>
<dbReference type="Gene3D" id="1.20.1280.50">
    <property type="match status" value="1"/>
</dbReference>
<gene>
    <name evidence="2" type="ORF">AQUCO_05500106v1</name>
</gene>
<dbReference type="SUPFAM" id="SSF81383">
    <property type="entry name" value="F-box domain"/>
    <property type="match status" value="1"/>
</dbReference>
<accession>A0A2G5CH11</accession>
<dbReference type="PANTHER" id="PTHR34145:SF28">
    <property type="entry name" value="F-BOX DOMAIN-CONTAINING PROTEIN"/>
    <property type="match status" value="1"/>
</dbReference>
<protein>
    <recommendedName>
        <fullName evidence="1">F-box domain-containing protein</fullName>
    </recommendedName>
</protein>
<evidence type="ECO:0000313" key="2">
    <source>
        <dbReference type="EMBL" id="PIA30572.1"/>
    </source>
</evidence>
<dbReference type="PROSITE" id="PS50181">
    <property type="entry name" value="FBOX"/>
    <property type="match status" value="1"/>
</dbReference>
<dbReference type="Gene3D" id="3.80.10.10">
    <property type="entry name" value="Ribonuclease Inhibitor"/>
    <property type="match status" value="1"/>
</dbReference>
<dbReference type="Pfam" id="PF23622">
    <property type="entry name" value="LRR_At1g61320_AtMIF1"/>
    <property type="match status" value="1"/>
</dbReference>
<dbReference type="AlphaFoldDB" id="A0A2G5CH11"/>
<dbReference type="FunCoup" id="A0A2G5CH11">
    <property type="interactions" value="1935"/>
</dbReference>
<sequence>MKKNCINVDGINALPDEILIHVLSFLPTKHAVRTSVLSNRWRSLWTFSPNITFPCNGENATNSLQELEVHNINHCIAQVKPEVSLQKFEVELFLNRNICSDIQRWISFSVTRGVRELDLLCIGSQDVKLPDCLFSCKSLSKLILCCSDFDPPLDFHGFSNLKELILIRVNITDQAMDNLLSTCPILEDLTLKACPNLSNLKISLSNLCFKNLIVFDCYNLVKLVVDSPNIRVIKYEGQVIPLTLMNVPHLTEANVQFSGVLMVGSDLKALVTKIAQVQLLSVSSWFAQFMYAEYFLKRTPHTVFKNLKELHWCGNLDSKKMVLAIATFLGDCPLLEKFHMNLEANDFSNAILIPHVALGVFPKPDNKMEYLLQLNVSLHNLKTIKMVGFSETKKQMDLVKFLLDKSAVLELFLLQSQKNKDEKSQSLLQEHLSCLPKASSCASVRLLNPPPDYIRDQYVAGVLIGDVAVADDVEDFGDGQVGDEE</sequence>
<dbReference type="SMART" id="SM00579">
    <property type="entry name" value="FBD"/>
    <property type="match status" value="1"/>
</dbReference>
<dbReference type="InterPro" id="IPR055357">
    <property type="entry name" value="LRR_At1g61320_AtMIF1"/>
</dbReference>
<dbReference type="InterPro" id="IPR032675">
    <property type="entry name" value="LRR_dom_sf"/>
</dbReference>
<dbReference type="OrthoDB" id="1649164at2759"/>
<evidence type="ECO:0000313" key="3">
    <source>
        <dbReference type="Proteomes" id="UP000230069"/>
    </source>
</evidence>
<dbReference type="InterPro" id="IPR053781">
    <property type="entry name" value="F-box_AtFBL13-like"/>
</dbReference>
<organism evidence="2 3">
    <name type="scientific">Aquilegia coerulea</name>
    <name type="common">Rocky mountain columbine</name>
    <dbReference type="NCBI Taxonomy" id="218851"/>
    <lineage>
        <taxon>Eukaryota</taxon>
        <taxon>Viridiplantae</taxon>
        <taxon>Streptophyta</taxon>
        <taxon>Embryophyta</taxon>
        <taxon>Tracheophyta</taxon>
        <taxon>Spermatophyta</taxon>
        <taxon>Magnoliopsida</taxon>
        <taxon>Ranunculales</taxon>
        <taxon>Ranunculaceae</taxon>
        <taxon>Thalictroideae</taxon>
        <taxon>Aquilegia</taxon>
    </lineage>
</organism>
<dbReference type="Proteomes" id="UP000230069">
    <property type="component" value="Unassembled WGS sequence"/>
</dbReference>
<proteinExistence type="predicted"/>
<name>A0A2G5CH11_AQUCA</name>
<dbReference type="InterPro" id="IPR001810">
    <property type="entry name" value="F-box_dom"/>
</dbReference>
<dbReference type="InParanoid" id="A0A2G5CH11"/>
<dbReference type="InterPro" id="IPR006566">
    <property type="entry name" value="FBD"/>
</dbReference>
<dbReference type="Pfam" id="PF00646">
    <property type="entry name" value="F-box"/>
    <property type="match status" value="1"/>
</dbReference>
<dbReference type="InterPro" id="IPR036047">
    <property type="entry name" value="F-box-like_dom_sf"/>
</dbReference>
<dbReference type="InterPro" id="IPR053772">
    <property type="entry name" value="At1g61320/At1g61330-like"/>
</dbReference>
<dbReference type="STRING" id="218851.A0A2G5CH11"/>
<keyword evidence="3" id="KW-1185">Reference proteome</keyword>